<evidence type="ECO:0000259" key="3">
    <source>
        <dbReference type="Pfam" id="PF01593"/>
    </source>
</evidence>
<comment type="similarity">
    <text evidence="1">Belongs to the flavin monoamine oxidase family.</text>
</comment>
<dbReference type="Gene3D" id="3.90.660.10">
    <property type="match status" value="1"/>
</dbReference>
<dbReference type="GO" id="GO:0016491">
    <property type="term" value="F:oxidoreductase activity"/>
    <property type="evidence" value="ECO:0007669"/>
    <property type="project" value="UniProtKB-KW"/>
</dbReference>
<protein>
    <recommendedName>
        <fullName evidence="3">Amine oxidase domain-containing protein</fullName>
    </recommendedName>
</protein>
<gene>
    <name evidence="4" type="ORF">MHI_LOCUS413824</name>
</gene>
<dbReference type="Proteomes" id="UP000752696">
    <property type="component" value="Unassembled WGS sequence"/>
</dbReference>
<dbReference type="OrthoDB" id="9982100at2759"/>
<dbReference type="EMBL" id="CAJDYZ010006892">
    <property type="protein sequence ID" value="CAD1473804.1"/>
    <property type="molecule type" value="Genomic_DNA"/>
</dbReference>
<name>A0A6V7H433_9HYME</name>
<evidence type="ECO:0000256" key="1">
    <source>
        <dbReference type="ARBA" id="ARBA00005995"/>
    </source>
</evidence>
<dbReference type="GO" id="GO:0050660">
    <property type="term" value="F:flavin adenine dinucleotide binding"/>
    <property type="evidence" value="ECO:0007669"/>
    <property type="project" value="TreeGrafter"/>
</dbReference>
<feature type="domain" description="Amine oxidase" evidence="3">
    <location>
        <begin position="61"/>
        <end position="169"/>
    </location>
</feature>
<dbReference type="AlphaFoldDB" id="A0A6V7H433"/>
<evidence type="ECO:0000313" key="5">
    <source>
        <dbReference type="Proteomes" id="UP000752696"/>
    </source>
</evidence>
<keyword evidence="5" id="KW-1185">Reference proteome</keyword>
<comment type="caution">
    <text evidence="4">The sequence shown here is derived from an EMBL/GenBank/DDBJ whole genome shotgun (WGS) entry which is preliminary data.</text>
</comment>
<proteinExistence type="inferred from homology"/>
<keyword evidence="2" id="KW-0560">Oxidoreductase</keyword>
<dbReference type="PANTHER" id="PTHR10742:SF386">
    <property type="entry name" value="LYSINE-SPECIFIC HISTONE DEMETHYLASE 1A"/>
    <property type="match status" value="1"/>
</dbReference>
<accession>A0A6V7H433</accession>
<dbReference type="InterPro" id="IPR036188">
    <property type="entry name" value="FAD/NAD-bd_sf"/>
</dbReference>
<evidence type="ECO:0000256" key="2">
    <source>
        <dbReference type="ARBA" id="ARBA00023002"/>
    </source>
</evidence>
<dbReference type="Pfam" id="PF01593">
    <property type="entry name" value="Amino_oxidase"/>
    <property type="match status" value="1"/>
</dbReference>
<evidence type="ECO:0000313" key="4">
    <source>
        <dbReference type="EMBL" id="CAD1473804.1"/>
    </source>
</evidence>
<dbReference type="SUPFAM" id="SSF51905">
    <property type="entry name" value="FAD/NAD(P)-binding domain"/>
    <property type="match status" value="1"/>
</dbReference>
<dbReference type="PANTHER" id="PTHR10742">
    <property type="entry name" value="FLAVIN MONOAMINE OXIDASE"/>
    <property type="match status" value="1"/>
</dbReference>
<organism evidence="4 5">
    <name type="scientific">Heterotrigona itama</name>
    <dbReference type="NCBI Taxonomy" id="395501"/>
    <lineage>
        <taxon>Eukaryota</taxon>
        <taxon>Metazoa</taxon>
        <taxon>Ecdysozoa</taxon>
        <taxon>Arthropoda</taxon>
        <taxon>Hexapoda</taxon>
        <taxon>Insecta</taxon>
        <taxon>Pterygota</taxon>
        <taxon>Neoptera</taxon>
        <taxon>Endopterygota</taxon>
        <taxon>Hymenoptera</taxon>
        <taxon>Apocrita</taxon>
        <taxon>Aculeata</taxon>
        <taxon>Apoidea</taxon>
        <taxon>Anthophila</taxon>
        <taxon>Apidae</taxon>
        <taxon>Heterotrigona</taxon>
    </lineage>
</organism>
<dbReference type="InterPro" id="IPR050281">
    <property type="entry name" value="Flavin_monoamine_oxidase"/>
</dbReference>
<dbReference type="GO" id="GO:0003682">
    <property type="term" value="F:chromatin binding"/>
    <property type="evidence" value="ECO:0007669"/>
    <property type="project" value="TreeGrafter"/>
</dbReference>
<reference evidence="4" key="1">
    <citation type="submission" date="2020-07" db="EMBL/GenBank/DDBJ databases">
        <authorList>
            <person name="Nazaruddin N."/>
        </authorList>
    </citation>
    <scope>NUCLEOTIDE SEQUENCE</scope>
</reference>
<sequence>MEPLSHPVTSARGISIVRDAARPTFAWSTRIRNPENLEYARISVARLPIRSDNCRLRPELRSGGLHLRNGYSCVPVALSEGLDIRLNTAARAVRYGVNGVEVWAAPSRSPHTNHTVYKADAVLVTLPLGVLKASAPPSAVAFNPPLPDWKSQAIQRLGFGNLNKEFANFAFEYGNWPGGFRSARYARENDPGMTLMDVGDVGTTDLGMIRACAINIPDSCVLR</sequence>
<dbReference type="InterPro" id="IPR002937">
    <property type="entry name" value="Amino_oxidase"/>
</dbReference>
<dbReference type="Gene3D" id="3.50.50.60">
    <property type="entry name" value="FAD/NAD(P)-binding domain"/>
    <property type="match status" value="1"/>
</dbReference>
<dbReference type="GO" id="GO:0006338">
    <property type="term" value="P:chromatin remodeling"/>
    <property type="evidence" value="ECO:0007669"/>
    <property type="project" value="TreeGrafter"/>
</dbReference>